<dbReference type="Gene3D" id="2.130.10.10">
    <property type="entry name" value="YVTN repeat-like/Quinoprotein amine dehydrogenase"/>
    <property type="match status" value="2"/>
</dbReference>
<feature type="region of interest" description="Disordered" evidence="1">
    <location>
        <begin position="867"/>
        <end position="965"/>
    </location>
</feature>
<dbReference type="OrthoDB" id="427368at2759"/>
<sequence>MSLEVTYNEVPNGHKSGHGVSLCVDQSGANEVNFVSYGGDAVIHVWSLAADTLQPEIERSYDGKKESNMVPGPLAWTGDHVYVVDNKKSKDPSAENTIWRFDLESLSAPRRQDERYPSNVTAISTSEDGNYLLCASKELLRNFHLSIAGRSFDSENFASEMVRAVAFDPLSQIYAVLTNLGSVKFYNVQKISGVTESGCTQILSVPAFSDSEKLKTSMCFSRESDQLYVPSKGRIVIFRRDGTSDWEEATFLPYSGDEEICLCALSKGGRFLATSTASNKIVVWDVEASHPRITSLFAYKSGKAAISSIIWNPADEEEESLIIGDVEGKINVVSTFLGVVEGVTSNPTTATSDFFDMEAEEDSTMFDDLPVKMKNKITPLEDDEDTGFSIGAIKSAYSQAEELGPTSFAPTTTVVEYEPPVVPSCFSSGASPEAVEEILETKEHGSIIAFDDSDLSQLEIRFHDTAIHHPIVISNENPRYVLGDITPQAIVLASVRDGSTPSELYVHHIKSIDVDNNKAKWSVQLSGKESIQLVTVGRRFVVVYTTSGFIRVFSLAGTQRAVFSHPSPVLTMCATKNLLTVISINGGAFFVKKSRKPNFNITASVYTVDLDAITEPVLSSNISVPVTPGSELVWAHYGASGALCTMDSECCVRMLSASGMWVPILMARDELLSSDSDYLWPVAVTTEKILYFLCTDNLTYPDVARKDIRTASFQLPVLAKGTQTSEAEGSLMVRNLMLGLSGSFEDTSMRKMLASDVRKLFLYTLANGFENRAAELAWLVSTEKELRNMCQLITNNREKLGLREQFCDKISEIGREALNKREGLQYQQPTTSKNSRLSVVEPKPVKNDDIAPFRPKIRSINALSRPSKRTLEEFESQNDISMTSDAPATPSMTASTATPMSSGNPFASRGSARPTLDDSMDSIFDVLSAPSSAKRVRRDEKPEKSTSQRQSRLSFTPAANKTDENAFPKMNRWVADHAEELQTEYDSCEEADGKSFEAFALAKYRAAKKMAKAQEA</sequence>
<dbReference type="AlphaFoldDB" id="A0A4V5ZXR9"/>
<dbReference type="SUPFAM" id="SSF50998">
    <property type="entry name" value="Quinoprotein alcohol dehydrogenase-like"/>
    <property type="match status" value="1"/>
</dbReference>
<reference evidence="3 4" key="1">
    <citation type="journal article" date="2015" name="Genome Biol.">
        <title>Comparative genomics of Steinernema reveals deeply conserved gene regulatory networks.</title>
        <authorList>
            <person name="Dillman A.R."/>
            <person name="Macchietto M."/>
            <person name="Porter C.F."/>
            <person name="Rogers A."/>
            <person name="Williams B."/>
            <person name="Antoshechkin I."/>
            <person name="Lee M.M."/>
            <person name="Goodwin Z."/>
            <person name="Lu X."/>
            <person name="Lewis E.E."/>
            <person name="Goodrich-Blair H."/>
            <person name="Stock S.P."/>
            <person name="Adams B.J."/>
            <person name="Sternberg P.W."/>
            <person name="Mortazavi A."/>
        </authorList>
    </citation>
    <scope>NUCLEOTIDE SEQUENCE [LARGE SCALE GENOMIC DNA]</scope>
    <source>
        <strain evidence="3 4">ALL</strain>
    </source>
</reference>
<dbReference type="Pfam" id="PF12341">
    <property type="entry name" value="Mcl1_mid"/>
    <property type="match status" value="1"/>
</dbReference>
<dbReference type="GO" id="GO:0000278">
    <property type="term" value="P:mitotic cell cycle"/>
    <property type="evidence" value="ECO:0007669"/>
    <property type="project" value="TreeGrafter"/>
</dbReference>
<dbReference type="STRING" id="34508.A0A4V5ZXR9"/>
<evidence type="ECO:0000259" key="2">
    <source>
        <dbReference type="Pfam" id="PF12341"/>
    </source>
</evidence>
<dbReference type="EMBL" id="AZBU02000011">
    <property type="protein sequence ID" value="TKR60805.1"/>
    <property type="molecule type" value="Genomic_DNA"/>
</dbReference>
<dbReference type="GO" id="GO:0043596">
    <property type="term" value="C:nuclear replication fork"/>
    <property type="evidence" value="ECO:0007669"/>
    <property type="project" value="TreeGrafter"/>
</dbReference>
<keyword evidence="4" id="KW-1185">Reference proteome</keyword>
<dbReference type="GO" id="GO:0003682">
    <property type="term" value="F:chromatin binding"/>
    <property type="evidence" value="ECO:0007669"/>
    <property type="project" value="TreeGrafter"/>
</dbReference>
<dbReference type="PANTHER" id="PTHR19932:SF10">
    <property type="entry name" value="WD REPEAT AND HMG-BOX DNA-BINDING PROTEIN 1"/>
    <property type="match status" value="1"/>
</dbReference>
<dbReference type="Proteomes" id="UP000298663">
    <property type="component" value="Unassembled WGS sequence"/>
</dbReference>
<feature type="domain" description="WDHD1/CFT4 second beta-propeller" evidence="2">
    <location>
        <begin position="425"/>
        <end position="717"/>
    </location>
</feature>
<accession>A0A4V5ZXR9</accession>
<dbReference type="GO" id="GO:0006281">
    <property type="term" value="P:DNA repair"/>
    <property type="evidence" value="ECO:0007669"/>
    <property type="project" value="TreeGrafter"/>
</dbReference>
<dbReference type="InterPro" id="IPR011047">
    <property type="entry name" value="Quinoprotein_ADH-like_sf"/>
</dbReference>
<evidence type="ECO:0000256" key="1">
    <source>
        <dbReference type="SAM" id="MobiDB-lite"/>
    </source>
</evidence>
<dbReference type="InterPro" id="IPR015943">
    <property type="entry name" value="WD40/YVTN_repeat-like_dom_sf"/>
</dbReference>
<dbReference type="SUPFAM" id="SSF50969">
    <property type="entry name" value="YVTN repeat-like/Quinoprotein amine dehydrogenase"/>
    <property type="match status" value="1"/>
</dbReference>
<dbReference type="PANTHER" id="PTHR19932">
    <property type="entry name" value="WD REPEAT AND HMG-BOX DNA BINDING PROTEIN"/>
    <property type="match status" value="1"/>
</dbReference>
<evidence type="ECO:0000313" key="3">
    <source>
        <dbReference type="EMBL" id="TKR60805.1"/>
    </source>
</evidence>
<organism evidence="3 4">
    <name type="scientific">Steinernema carpocapsae</name>
    <name type="common">Entomopathogenic nematode</name>
    <dbReference type="NCBI Taxonomy" id="34508"/>
    <lineage>
        <taxon>Eukaryota</taxon>
        <taxon>Metazoa</taxon>
        <taxon>Ecdysozoa</taxon>
        <taxon>Nematoda</taxon>
        <taxon>Chromadorea</taxon>
        <taxon>Rhabditida</taxon>
        <taxon>Tylenchina</taxon>
        <taxon>Panagrolaimomorpha</taxon>
        <taxon>Strongyloidoidea</taxon>
        <taxon>Steinernematidae</taxon>
        <taxon>Steinernema</taxon>
    </lineage>
</organism>
<feature type="compositionally biased region" description="Polar residues" evidence="1">
    <location>
        <begin position="947"/>
        <end position="959"/>
    </location>
</feature>
<feature type="compositionally biased region" description="Basic and acidic residues" evidence="1">
    <location>
        <begin position="937"/>
        <end position="946"/>
    </location>
</feature>
<feature type="compositionally biased region" description="Low complexity" evidence="1">
    <location>
        <begin position="886"/>
        <end position="902"/>
    </location>
</feature>
<name>A0A4V5ZXR9_STECR</name>
<comment type="caution">
    <text evidence="3">The sequence shown here is derived from an EMBL/GenBank/DDBJ whole genome shotgun (WGS) entry which is preliminary data.</text>
</comment>
<gene>
    <name evidence="3" type="ORF">L596_027993</name>
</gene>
<reference evidence="3 4" key="2">
    <citation type="journal article" date="2019" name="G3 (Bethesda)">
        <title>Hybrid Assembly of the Genome of the Entomopathogenic Nematode Steinernema carpocapsae Identifies the X-Chromosome.</title>
        <authorList>
            <person name="Serra L."/>
            <person name="Macchietto M."/>
            <person name="Macias-Munoz A."/>
            <person name="McGill C.J."/>
            <person name="Rodriguez I.M."/>
            <person name="Rodriguez B."/>
            <person name="Murad R."/>
            <person name="Mortazavi A."/>
        </authorList>
    </citation>
    <scope>NUCLEOTIDE SEQUENCE [LARGE SCALE GENOMIC DNA]</scope>
    <source>
        <strain evidence="3 4">ALL</strain>
    </source>
</reference>
<dbReference type="InterPro" id="IPR011044">
    <property type="entry name" value="Quino_amine_DH_bsu"/>
</dbReference>
<protein>
    <recommendedName>
        <fullName evidence="2">WDHD1/CFT4 second beta-propeller domain-containing protein</fullName>
    </recommendedName>
</protein>
<evidence type="ECO:0000313" key="4">
    <source>
        <dbReference type="Proteomes" id="UP000298663"/>
    </source>
</evidence>
<dbReference type="GO" id="GO:0006261">
    <property type="term" value="P:DNA-templated DNA replication"/>
    <property type="evidence" value="ECO:0007669"/>
    <property type="project" value="TreeGrafter"/>
</dbReference>
<proteinExistence type="predicted"/>
<dbReference type="InterPro" id="IPR022100">
    <property type="entry name" value="WDHD1/CFT4_beta-prop_2nd"/>
</dbReference>